<feature type="chain" id="PRO_5047427167" description="Lipoprotein" evidence="1">
    <location>
        <begin position="33"/>
        <end position="204"/>
    </location>
</feature>
<gene>
    <name evidence="2" type="ORF">HK414_03750</name>
</gene>
<evidence type="ECO:0000313" key="3">
    <source>
        <dbReference type="Proteomes" id="UP000500826"/>
    </source>
</evidence>
<evidence type="ECO:0008006" key="4">
    <source>
        <dbReference type="Google" id="ProtNLM"/>
    </source>
</evidence>
<dbReference type="EMBL" id="CP053418">
    <property type="protein sequence ID" value="QJW83563.1"/>
    <property type="molecule type" value="Genomic_DNA"/>
</dbReference>
<name>A0ABX6P0J2_9BURK</name>
<reference evidence="2 3" key="1">
    <citation type="submission" date="2020-05" db="EMBL/GenBank/DDBJ databases">
        <title>Ramlibacter rhizophilus sp. nov., isolated from rhizosphere soil of national flower Mugunghwa from South Korea.</title>
        <authorList>
            <person name="Zheng-Fei Y."/>
            <person name="Huan T."/>
        </authorList>
    </citation>
    <scope>NUCLEOTIDE SEQUENCE [LARGE SCALE GENOMIC DNA]</scope>
    <source>
        <strain evidence="2 3">H242</strain>
    </source>
</reference>
<sequence length="204" mass="21019">MLSSATTSRPLRRFFTAALLAGAALLTGCATHYVDGAHKNAVGVVKPAQPAPVQLVFEFQTKGVANARASQLVKPMVAEDVRASGLFAEVTDGPAPRGGMLSVSLNNVALTDDAAAKGFMAGLTFGMAGQQVTDGYICTVSYLAPGQSQPVVATSRHAIHTTVGNHGGPANAYKASSMEDALRVMVREAVGSALATLSRESGFR</sequence>
<keyword evidence="1" id="KW-0732">Signal</keyword>
<dbReference type="Proteomes" id="UP000500826">
    <property type="component" value="Chromosome"/>
</dbReference>
<protein>
    <recommendedName>
        <fullName evidence="4">Lipoprotein</fullName>
    </recommendedName>
</protein>
<accession>A0ABX6P0J2</accession>
<keyword evidence="3" id="KW-1185">Reference proteome</keyword>
<feature type="signal peptide" evidence="1">
    <location>
        <begin position="1"/>
        <end position="32"/>
    </location>
</feature>
<proteinExistence type="predicted"/>
<evidence type="ECO:0000313" key="2">
    <source>
        <dbReference type="EMBL" id="QJW83563.1"/>
    </source>
</evidence>
<organism evidence="2 3">
    <name type="scientific">Ramlibacter terrae</name>
    <dbReference type="NCBI Taxonomy" id="2732511"/>
    <lineage>
        <taxon>Bacteria</taxon>
        <taxon>Pseudomonadati</taxon>
        <taxon>Pseudomonadota</taxon>
        <taxon>Betaproteobacteria</taxon>
        <taxon>Burkholderiales</taxon>
        <taxon>Comamonadaceae</taxon>
        <taxon>Ramlibacter</taxon>
    </lineage>
</organism>
<evidence type="ECO:0000256" key="1">
    <source>
        <dbReference type="SAM" id="SignalP"/>
    </source>
</evidence>